<organism evidence="6 7">
    <name type="scientific">Streptomyces hazeniae</name>
    <dbReference type="NCBI Taxonomy" id="3075538"/>
    <lineage>
        <taxon>Bacteria</taxon>
        <taxon>Bacillati</taxon>
        <taxon>Actinomycetota</taxon>
        <taxon>Actinomycetes</taxon>
        <taxon>Kitasatosporales</taxon>
        <taxon>Streptomycetaceae</taxon>
        <taxon>Streptomyces</taxon>
    </lineage>
</organism>
<dbReference type="PRINTS" id="PR00455">
    <property type="entry name" value="HTHTETR"/>
</dbReference>
<name>A0ABU2NR20_9ACTN</name>
<dbReference type="PANTHER" id="PTHR30055:SF234">
    <property type="entry name" value="HTH-TYPE TRANSCRIPTIONAL REGULATOR BETI"/>
    <property type="match status" value="1"/>
</dbReference>
<evidence type="ECO:0000256" key="4">
    <source>
        <dbReference type="PROSITE-ProRule" id="PRU00335"/>
    </source>
</evidence>
<evidence type="ECO:0000313" key="6">
    <source>
        <dbReference type="EMBL" id="MDT0379423.1"/>
    </source>
</evidence>
<dbReference type="Gene3D" id="1.10.357.10">
    <property type="entry name" value="Tetracycline Repressor, domain 2"/>
    <property type="match status" value="1"/>
</dbReference>
<dbReference type="RefSeq" id="WP_311673219.1">
    <property type="nucleotide sequence ID" value="NZ_JAVREQ010000008.1"/>
</dbReference>
<dbReference type="SUPFAM" id="SSF48498">
    <property type="entry name" value="Tetracyclin repressor-like, C-terminal domain"/>
    <property type="match status" value="1"/>
</dbReference>
<dbReference type="InterPro" id="IPR050109">
    <property type="entry name" value="HTH-type_TetR-like_transc_reg"/>
</dbReference>
<keyword evidence="2 4" id="KW-0238">DNA-binding</keyword>
<proteinExistence type="predicted"/>
<protein>
    <submittedName>
        <fullName evidence="6">TetR/AcrR family transcriptional regulator</fullName>
    </submittedName>
</protein>
<dbReference type="PROSITE" id="PS50977">
    <property type="entry name" value="HTH_TETR_2"/>
    <property type="match status" value="1"/>
</dbReference>
<dbReference type="EMBL" id="JAVREQ010000008">
    <property type="protein sequence ID" value="MDT0379423.1"/>
    <property type="molecule type" value="Genomic_DNA"/>
</dbReference>
<keyword evidence="3" id="KW-0804">Transcription</keyword>
<gene>
    <name evidence="6" type="ORF">RM572_11655</name>
</gene>
<evidence type="ECO:0000259" key="5">
    <source>
        <dbReference type="PROSITE" id="PS50977"/>
    </source>
</evidence>
<dbReference type="InterPro" id="IPR036271">
    <property type="entry name" value="Tet_transcr_reg_TetR-rel_C_sf"/>
</dbReference>
<accession>A0ABU2NR20</accession>
<dbReference type="Pfam" id="PF00440">
    <property type="entry name" value="TetR_N"/>
    <property type="match status" value="1"/>
</dbReference>
<keyword evidence="7" id="KW-1185">Reference proteome</keyword>
<evidence type="ECO:0000256" key="2">
    <source>
        <dbReference type="ARBA" id="ARBA00023125"/>
    </source>
</evidence>
<evidence type="ECO:0000256" key="3">
    <source>
        <dbReference type="ARBA" id="ARBA00023163"/>
    </source>
</evidence>
<dbReference type="SUPFAM" id="SSF46689">
    <property type="entry name" value="Homeodomain-like"/>
    <property type="match status" value="1"/>
</dbReference>
<reference evidence="7" key="1">
    <citation type="submission" date="2023-07" db="EMBL/GenBank/DDBJ databases">
        <title>30 novel species of actinomycetes from the DSMZ collection.</title>
        <authorList>
            <person name="Nouioui I."/>
        </authorList>
    </citation>
    <scope>NUCLEOTIDE SEQUENCE [LARGE SCALE GENOMIC DNA]</scope>
    <source>
        <strain evidence="7">DSM 42041</strain>
    </source>
</reference>
<dbReference type="PANTHER" id="PTHR30055">
    <property type="entry name" value="HTH-TYPE TRANSCRIPTIONAL REGULATOR RUTR"/>
    <property type="match status" value="1"/>
</dbReference>
<dbReference type="Pfam" id="PF21597">
    <property type="entry name" value="TetR_C_43"/>
    <property type="match status" value="1"/>
</dbReference>
<dbReference type="Proteomes" id="UP001183414">
    <property type="component" value="Unassembled WGS sequence"/>
</dbReference>
<comment type="caution">
    <text evidence="6">The sequence shown here is derived from an EMBL/GenBank/DDBJ whole genome shotgun (WGS) entry which is preliminary data.</text>
</comment>
<dbReference type="InterPro" id="IPR049445">
    <property type="entry name" value="TetR_SbtR-like_C"/>
</dbReference>
<evidence type="ECO:0000313" key="7">
    <source>
        <dbReference type="Proteomes" id="UP001183414"/>
    </source>
</evidence>
<dbReference type="InterPro" id="IPR001647">
    <property type="entry name" value="HTH_TetR"/>
</dbReference>
<feature type="DNA-binding region" description="H-T-H motif" evidence="4">
    <location>
        <begin position="43"/>
        <end position="62"/>
    </location>
</feature>
<evidence type="ECO:0000256" key="1">
    <source>
        <dbReference type="ARBA" id="ARBA00023015"/>
    </source>
</evidence>
<dbReference type="InterPro" id="IPR009057">
    <property type="entry name" value="Homeodomain-like_sf"/>
</dbReference>
<feature type="domain" description="HTH tetR-type" evidence="5">
    <location>
        <begin position="21"/>
        <end position="80"/>
    </location>
</feature>
<keyword evidence="1" id="KW-0805">Transcription regulation</keyword>
<sequence>MTVPAHATRGTGGTRLRADAVRNRERIVDAAREAFVHYGPEAPLDEIARDAGVGNATLYRHFPDRGTLIHHVVRTVTERIADRAAALAAEPDTFEALRRFVFDAAEERIGALCPLLTDHLDPDDPALRAARDRLETAASHLLERAQRAGTLRPDVGLGDLMLALSQLARPLPGTNCPEIRGFVHRHLQIFLDGLRAPAGSRLTGAPATFDDLRSAACGRAT</sequence>